<keyword evidence="3" id="KW-1185">Reference proteome</keyword>
<name>A0A8T0ID92_CERPU</name>
<dbReference type="AlphaFoldDB" id="A0A8T0ID92"/>
<organism evidence="2 3">
    <name type="scientific">Ceratodon purpureus</name>
    <name type="common">Fire moss</name>
    <name type="synonym">Dicranum purpureum</name>
    <dbReference type="NCBI Taxonomy" id="3225"/>
    <lineage>
        <taxon>Eukaryota</taxon>
        <taxon>Viridiplantae</taxon>
        <taxon>Streptophyta</taxon>
        <taxon>Embryophyta</taxon>
        <taxon>Bryophyta</taxon>
        <taxon>Bryophytina</taxon>
        <taxon>Bryopsida</taxon>
        <taxon>Dicranidae</taxon>
        <taxon>Pseudoditrichales</taxon>
        <taxon>Ditrichaceae</taxon>
        <taxon>Ceratodon</taxon>
    </lineage>
</organism>
<dbReference type="EMBL" id="CM026424">
    <property type="protein sequence ID" value="KAG0580801.1"/>
    <property type="molecule type" value="Genomic_DNA"/>
</dbReference>
<protein>
    <submittedName>
        <fullName evidence="2">Uncharacterized protein</fullName>
    </submittedName>
</protein>
<dbReference type="Proteomes" id="UP000822688">
    <property type="component" value="Chromosome 4"/>
</dbReference>
<keyword evidence="1" id="KW-0732">Signal</keyword>
<reference evidence="2" key="1">
    <citation type="submission" date="2020-06" db="EMBL/GenBank/DDBJ databases">
        <title>WGS assembly of Ceratodon purpureus strain R40.</title>
        <authorList>
            <person name="Carey S.B."/>
            <person name="Jenkins J."/>
            <person name="Shu S."/>
            <person name="Lovell J.T."/>
            <person name="Sreedasyam A."/>
            <person name="Maumus F."/>
            <person name="Tiley G.P."/>
            <person name="Fernandez-Pozo N."/>
            <person name="Barry K."/>
            <person name="Chen C."/>
            <person name="Wang M."/>
            <person name="Lipzen A."/>
            <person name="Daum C."/>
            <person name="Saski C.A."/>
            <person name="Payton A.C."/>
            <person name="Mcbreen J.C."/>
            <person name="Conrad R.E."/>
            <person name="Kollar L.M."/>
            <person name="Olsson S."/>
            <person name="Huttunen S."/>
            <person name="Landis J.B."/>
            <person name="Wickett N.J."/>
            <person name="Johnson M.G."/>
            <person name="Rensing S.A."/>
            <person name="Grimwood J."/>
            <person name="Schmutz J."/>
            <person name="Mcdaniel S.F."/>
        </authorList>
    </citation>
    <scope>NUCLEOTIDE SEQUENCE</scope>
    <source>
        <strain evidence="2">R40</strain>
    </source>
</reference>
<sequence length="54" mass="6113">MSLSFFTLVLLVRVLSIHLICFRSANSISERISSLQIDDFQNVTACSRFSVIFS</sequence>
<feature type="chain" id="PRO_5035802762" evidence="1">
    <location>
        <begin position="17"/>
        <end position="54"/>
    </location>
</feature>
<feature type="signal peptide" evidence="1">
    <location>
        <begin position="1"/>
        <end position="16"/>
    </location>
</feature>
<accession>A0A8T0ID92</accession>
<comment type="caution">
    <text evidence="2">The sequence shown here is derived from an EMBL/GenBank/DDBJ whole genome shotgun (WGS) entry which is preliminary data.</text>
</comment>
<evidence type="ECO:0000313" key="3">
    <source>
        <dbReference type="Proteomes" id="UP000822688"/>
    </source>
</evidence>
<proteinExistence type="predicted"/>
<evidence type="ECO:0000313" key="2">
    <source>
        <dbReference type="EMBL" id="KAG0580801.1"/>
    </source>
</evidence>
<gene>
    <name evidence="2" type="ORF">KC19_4G200500</name>
</gene>
<evidence type="ECO:0000256" key="1">
    <source>
        <dbReference type="SAM" id="SignalP"/>
    </source>
</evidence>